<dbReference type="EMBL" id="LHYF01000045">
    <property type="protein sequence ID" value="KXB06234.1"/>
    <property type="molecule type" value="Genomic_DNA"/>
</dbReference>
<proteinExistence type="predicted"/>
<comment type="caution">
    <text evidence="1">The sequence shown here is derived from an EMBL/GenBank/DDBJ whole genome shotgun (WGS) entry which is preliminary data.</text>
</comment>
<dbReference type="Proteomes" id="UP000070404">
    <property type="component" value="Unassembled WGS sequence"/>
</dbReference>
<evidence type="ECO:0000313" key="2">
    <source>
        <dbReference type="Proteomes" id="UP000070404"/>
    </source>
</evidence>
<gene>
    <name evidence="1" type="ORF">AKJ52_02395</name>
</gene>
<accession>A0A133VIJ0</accession>
<keyword evidence="2" id="KW-1185">Reference proteome</keyword>
<evidence type="ECO:0000313" key="1">
    <source>
        <dbReference type="EMBL" id="KXB06234.1"/>
    </source>
</evidence>
<dbReference type="AlphaFoldDB" id="A0A133VIJ0"/>
<reference evidence="1 2" key="1">
    <citation type="journal article" date="2016" name="Sci. Rep.">
        <title>Metabolic traits of an uncultured archaeal lineage -MSBL1- from brine pools of the Red Sea.</title>
        <authorList>
            <person name="Mwirichia R."/>
            <person name="Alam I."/>
            <person name="Rashid M."/>
            <person name="Vinu M."/>
            <person name="Ba-Alawi W."/>
            <person name="Anthony Kamau A."/>
            <person name="Kamanda Ngugi D."/>
            <person name="Goker M."/>
            <person name="Klenk H.P."/>
            <person name="Bajic V."/>
            <person name="Stingl U."/>
        </authorList>
    </citation>
    <scope>NUCLEOTIDE SEQUENCE [LARGE SCALE GENOMIC DNA]</scope>
    <source>
        <strain evidence="1">SCGC-AAA382C18</strain>
    </source>
</reference>
<evidence type="ECO:0008006" key="3">
    <source>
        <dbReference type="Google" id="ProtNLM"/>
    </source>
</evidence>
<sequence length="66" mass="7854">MDRLGAADRSDFRIRKLRRKLSKFGEAVDWSCSLEDVVNYLNDRREEVSNRTLFDDTQVIKQFLDD</sequence>
<name>A0A133VIJ0_9EURY</name>
<organism evidence="1 2">
    <name type="scientific">candidate division MSBL1 archaeon SCGC-AAA382C18</name>
    <dbReference type="NCBI Taxonomy" id="1698281"/>
    <lineage>
        <taxon>Archaea</taxon>
        <taxon>Methanobacteriati</taxon>
        <taxon>Methanobacteriota</taxon>
        <taxon>candidate division MSBL1</taxon>
    </lineage>
</organism>
<protein>
    <recommendedName>
        <fullName evidence="3">Core-binding (CB) domain-containing protein</fullName>
    </recommendedName>
</protein>
<feature type="non-terminal residue" evidence="1">
    <location>
        <position position="66"/>
    </location>
</feature>